<dbReference type="InterPro" id="IPR042173">
    <property type="entry name" value="RNase_J_2"/>
</dbReference>
<dbReference type="NCBIfam" id="TIGR00649">
    <property type="entry name" value="MG423"/>
    <property type="match status" value="1"/>
</dbReference>
<sequence length="557" mass="60883">MNPAKNKLLIAALGGVNEIGKNMYMIQYGEDIVVIDCGSKFPDESLPGIDLIVPDISYLLENQEHVKALIVTHGHEDHIGGIPYFLKQLNIPVYGARLTIELIKMKLKEHGLLRDAQLHIIDVNSTVSTGAIQATFFTTIHSIPDCLGVCFQTPEGNVVHTGDFKFDMSPVKGPFPDLHRMAEIGMKGVKILLSESTNAERPGFTPTERNVGEQILEAFVKAEKQVFISTFASNVNRVQQIIDAAMETGRKLVLLGRSMVNVVTISKELGYLDFPDDLLISPDETERYPSEKIAVLCTGSQGEPMAALSRLASSKHPYIEILPGDTVIIAAGAIPGNERNLGQVINNLCVLGARVIYKSGSAAGMHVSGHGSQEELKLMLTLMKPEYLIPVHGEARMLYQHKQLAESVGIPPENVLIINNGDTVQVESGGVSIGSKIPAGNSLVDGLMIGDIGNIVLRDRRHLSSDGMLIIVTTLSKSEGHMVASPEVISRGFVFVKDSEELMGQIQDIVNSTMTELSESQTTQWSLIKQTLKDHVGKFIYQQTKRRPMILPIIIEI</sequence>
<evidence type="ECO:0000256" key="12">
    <source>
        <dbReference type="ARBA" id="ARBA00034301"/>
    </source>
</evidence>
<keyword evidence="2 14" id="KW-0963">Cytoplasm</keyword>
<comment type="catalytic activity">
    <reaction evidence="13">
        <text>3',5'-cyclic UMP + H2O = UMP + H(+)</text>
        <dbReference type="Rhea" id="RHEA:70575"/>
        <dbReference type="ChEBI" id="CHEBI:15377"/>
        <dbReference type="ChEBI" id="CHEBI:15378"/>
        <dbReference type="ChEBI" id="CHEBI:57865"/>
        <dbReference type="ChEBI" id="CHEBI:184387"/>
    </reaction>
    <physiologicalReaction direction="left-to-right" evidence="13">
        <dbReference type="Rhea" id="RHEA:70576"/>
    </physiologicalReaction>
</comment>
<dbReference type="InterPro" id="IPR004613">
    <property type="entry name" value="RNase_J"/>
</dbReference>
<dbReference type="Gene3D" id="3.60.15.10">
    <property type="entry name" value="Ribonuclease Z/Hydroxyacylglutathione hydrolase-like"/>
    <property type="match status" value="1"/>
</dbReference>
<feature type="binding site" evidence="17">
    <location>
        <begin position="232"/>
        <end position="234"/>
    </location>
    <ligand>
        <name>substrate</name>
    </ligand>
</feature>
<feature type="binding site" evidence="18">
    <location>
        <position position="77"/>
    </location>
    <ligand>
        <name>Zn(2+)</name>
        <dbReference type="ChEBI" id="CHEBI:29105"/>
        <label>1</label>
        <note>catalytic</note>
    </ligand>
</feature>
<name>A0A9X1WTN5_9BACL</name>
<dbReference type="GO" id="GO:0004521">
    <property type="term" value="F:RNA endonuclease activity"/>
    <property type="evidence" value="ECO:0007669"/>
    <property type="project" value="UniProtKB-UniRule"/>
</dbReference>
<evidence type="ECO:0000256" key="8">
    <source>
        <dbReference type="ARBA" id="ARBA00022833"/>
    </source>
</evidence>
<feature type="binding site" evidence="14 17">
    <location>
        <begin position="366"/>
        <end position="370"/>
    </location>
    <ligand>
        <name>substrate</name>
    </ligand>
</feature>
<comment type="function">
    <text evidence="12">Counteracts the endogenous Pycsar antiviral defense system. Phosphodiesterase that enables metal-dependent hydrolysis of host cyclic nucleotide Pycsar defense signals such as cCMP and cUMP.</text>
</comment>
<feature type="binding site" evidence="18">
    <location>
        <position position="48"/>
    </location>
    <ligand>
        <name>Ca(2+)</name>
        <dbReference type="ChEBI" id="CHEBI:29108"/>
    </ligand>
</feature>
<evidence type="ECO:0000256" key="15">
    <source>
        <dbReference type="PIRNR" id="PIRNR004803"/>
    </source>
</evidence>
<dbReference type="InterPro" id="IPR041636">
    <property type="entry name" value="RNase_J_C"/>
</dbReference>
<dbReference type="GO" id="GO:0008270">
    <property type="term" value="F:zinc ion binding"/>
    <property type="evidence" value="ECO:0007669"/>
    <property type="project" value="InterPro"/>
</dbReference>
<evidence type="ECO:0000256" key="1">
    <source>
        <dbReference type="ARBA" id="ARBA00004496"/>
    </source>
</evidence>
<dbReference type="InterPro" id="IPR055132">
    <property type="entry name" value="RNase_J_b_CASP"/>
</dbReference>
<dbReference type="PROSITE" id="PS01292">
    <property type="entry name" value="UPF0036"/>
    <property type="match status" value="1"/>
</dbReference>
<comment type="cofactor">
    <cofactor evidence="18">
        <name>Ca(2+)</name>
        <dbReference type="ChEBI" id="CHEBI:29108"/>
    </cofactor>
    <text evidence="18">Binds 1 Ca(2+) cation per subunit. Seen in 1 crystal structure, it is not clear if it is physiologically important.</text>
</comment>
<keyword evidence="8 18" id="KW-0862">Zinc</keyword>
<dbReference type="Pfam" id="PF00753">
    <property type="entry name" value="Lactamase_B"/>
    <property type="match status" value="1"/>
</dbReference>
<evidence type="ECO:0000256" key="13">
    <source>
        <dbReference type="ARBA" id="ARBA00048505"/>
    </source>
</evidence>
<evidence type="ECO:0000256" key="3">
    <source>
        <dbReference type="ARBA" id="ARBA00022552"/>
    </source>
</evidence>
<dbReference type="SUPFAM" id="SSF56281">
    <property type="entry name" value="Metallo-hydrolase/oxidoreductase"/>
    <property type="match status" value="1"/>
</dbReference>
<dbReference type="InterPro" id="IPR001279">
    <property type="entry name" value="Metallo-B-lactamas"/>
</dbReference>
<dbReference type="PANTHER" id="PTHR43694:SF4">
    <property type="entry name" value="RIBONUCLEASE J 2"/>
    <property type="match status" value="1"/>
</dbReference>
<comment type="cofactor">
    <cofactor evidence="15 18">
        <name>Zn(2+)</name>
        <dbReference type="ChEBI" id="CHEBI:29105"/>
    </cofactor>
    <text evidence="15 18">Binds 2 Zn(2+) ions per subunit. It is not clear if Zn(2+) or Mg(2+) is physiologically important.</text>
</comment>
<feature type="binding site" evidence="18">
    <location>
        <position position="445"/>
    </location>
    <ligand>
        <name>Ca(2+)</name>
        <dbReference type="ChEBI" id="CHEBI:29108"/>
    </ligand>
</feature>
<keyword evidence="9 14" id="KW-0269">Exonuclease</keyword>
<dbReference type="Pfam" id="PF07521">
    <property type="entry name" value="RMMBL"/>
    <property type="match status" value="1"/>
</dbReference>
<dbReference type="GO" id="GO:0003723">
    <property type="term" value="F:RNA binding"/>
    <property type="evidence" value="ECO:0007669"/>
    <property type="project" value="UniProtKB-UniRule"/>
</dbReference>
<feature type="active site" description="Proton acceptor" evidence="16">
    <location>
        <position position="370"/>
    </location>
</feature>
<feature type="binding site" evidence="18">
    <location>
        <position position="78"/>
    </location>
    <ligand>
        <name>Zn(2+)</name>
        <dbReference type="ChEBI" id="CHEBI:29105"/>
        <label>2</label>
        <note>catalytic</note>
    </ligand>
</feature>
<proteinExistence type="inferred from homology"/>
<feature type="binding site" evidence="18">
    <location>
        <position position="73"/>
    </location>
    <ligand>
        <name>Zn(2+)</name>
        <dbReference type="ChEBI" id="CHEBI:29105"/>
        <label>1</label>
        <note>catalytic</note>
    </ligand>
</feature>
<dbReference type="EC" id="3.1.-.-" evidence="14 15"/>
<protein>
    <recommendedName>
        <fullName evidence="14 15">Ribonuclease J</fullName>
        <shortName evidence="14">RNase J</shortName>
        <ecNumber evidence="14 15">3.1.-.-</ecNumber>
    </recommendedName>
</protein>
<comment type="caution">
    <text evidence="20">The sequence shown here is derived from an EMBL/GenBank/DDBJ whole genome shotgun (WGS) entry which is preliminary data.</text>
</comment>
<evidence type="ECO:0000256" key="11">
    <source>
        <dbReference type="ARBA" id="ARBA00034221"/>
    </source>
</evidence>
<dbReference type="AlphaFoldDB" id="A0A9X1WTN5"/>
<dbReference type="RefSeq" id="WP_244727438.1">
    <property type="nucleotide sequence ID" value="NZ_JALIRP010000007.1"/>
</dbReference>
<dbReference type="CDD" id="cd07714">
    <property type="entry name" value="RNaseJ_MBL-fold"/>
    <property type="match status" value="1"/>
</dbReference>
<dbReference type="InterPro" id="IPR036866">
    <property type="entry name" value="RibonucZ/Hydroxyglut_hydro"/>
</dbReference>
<feature type="binding site" evidence="18">
    <location>
        <position position="75"/>
    </location>
    <ligand>
        <name>Zn(2+)</name>
        <dbReference type="ChEBI" id="CHEBI:29105"/>
        <label>1</label>
        <note>catalytic</note>
    </ligand>
</feature>
<feature type="domain" description="Metallo-beta-lactamase" evidence="19">
    <location>
        <begin position="20"/>
        <end position="215"/>
    </location>
</feature>
<evidence type="ECO:0000259" key="19">
    <source>
        <dbReference type="SMART" id="SM00849"/>
    </source>
</evidence>
<keyword evidence="3 14" id="KW-0698">rRNA processing</keyword>
<feature type="binding site" evidence="18">
    <location>
        <position position="50"/>
    </location>
    <ligand>
        <name>Ca(2+)</name>
        <dbReference type="ChEBI" id="CHEBI:29108"/>
    </ligand>
</feature>
<dbReference type="InterPro" id="IPR030854">
    <property type="entry name" value="RNase_J_bac"/>
</dbReference>
<dbReference type="Pfam" id="PF17770">
    <property type="entry name" value="RNase_J_C"/>
    <property type="match status" value="1"/>
</dbReference>
<evidence type="ECO:0000256" key="16">
    <source>
        <dbReference type="PIRSR" id="PIRSR004803-1"/>
    </source>
</evidence>
<evidence type="ECO:0000256" key="9">
    <source>
        <dbReference type="ARBA" id="ARBA00022839"/>
    </source>
</evidence>
<keyword evidence="10 14" id="KW-0694">RNA-binding</keyword>
<gene>
    <name evidence="14" type="primary">rnj</name>
    <name evidence="20" type="ORF">MUG84_18425</name>
</gene>
<keyword evidence="18" id="KW-0106">Calcium</keyword>
<comment type="function">
    <text evidence="14">An RNase that has 5'-3' exonuclease and possibly endonuclease activity. Involved in maturation of rRNA and in some organisms also mRNA maturation and/or decay.</text>
</comment>
<dbReference type="GO" id="GO:0006364">
    <property type="term" value="P:rRNA processing"/>
    <property type="evidence" value="ECO:0007669"/>
    <property type="project" value="UniProtKB-UniRule"/>
</dbReference>
<keyword evidence="5 15" id="KW-0479">Metal-binding</keyword>
<dbReference type="EMBL" id="JALIRP010000007">
    <property type="protein sequence ID" value="MCJ8013705.1"/>
    <property type="molecule type" value="Genomic_DNA"/>
</dbReference>
<evidence type="ECO:0000256" key="14">
    <source>
        <dbReference type="HAMAP-Rule" id="MF_01491"/>
    </source>
</evidence>
<dbReference type="Pfam" id="PF22505">
    <property type="entry name" value="RNase_J_b_CASP"/>
    <property type="match status" value="1"/>
</dbReference>
<feature type="active site" description="Proton donor" evidence="16">
    <location>
        <position position="195"/>
    </location>
</feature>
<dbReference type="HAMAP" id="MF_01491">
    <property type="entry name" value="RNase_J_bact"/>
    <property type="match status" value="1"/>
</dbReference>
<evidence type="ECO:0000256" key="5">
    <source>
        <dbReference type="ARBA" id="ARBA00022723"/>
    </source>
</evidence>
<dbReference type="InterPro" id="IPR011108">
    <property type="entry name" value="RMMBL"/>
</dbReference>
<dbReference type="SMART" id="SM00849">
    <property type="entry name" value="Lactamase_B"/>
    <property type="match status" value="1"/>
</dbReference>
<evidence type="ECO:0000256" key="7">
    <source>
        <dbReference type="ARBA" id="ARBA00022801"/>
    </source>
</evidence>
<evidence type="ECO:0000313" key="21">
    <source>
        <dbReference type="Proteomes" id="UP001139347"/>
    </source>
</evidence>
<reference evidence="20" key="1">
    <citation type="submission" date="2022-04" db="EMBL/GenBank/DDBJ databases">
        <title>Paenibacillus mangrovi sp. nov., a novel endophytic bacterium isolated from bark of Kandelia candel.</title>
        <authorList>
            <person name="Tuo L."/>
        </authorList>
    </citation>
    <scope>NUCLEOTIDE SEQUENCE</scope>
    <source>
        <strain evidence="20">KQZ6P-2</strain>
    </source>
</reference>
<evidence type="ECO:0000256" key="2">
    <source>
        <dbReference type="ARBA" id="ARBA00022490"/>
    </source>
</evidence>
<keyword evidence="7 14" id="KW-0378">Hydrolase</keyword>
<evidence type="ECO:0000256" key="4">
    <source>
        <dbReference type="ARBA" id="ARBA00022722"/>
    </source>
</evidence>
<comment type="catalytic activity">
    <reaction evidence="11">
        <text>3',5'-cyclic CMP + H2O = CMP + H(+)</text>
        <dbReference type="Rhea" id="RHEA:72675"/>
        <dbReference type="ChEBI" id="CHEBI:15377"/>
        <dbReference type="ChEBI" id="CHEBI:15378"/>
        <dbReference type="ChEBI" id="CHEBI:58003"/>
        <dbReference type="ChEBI" id="CHEBI:60377"/>
    </reaction>
    <physiologicalReaction direction="left-to-right" evidence="11">
        <dbReference type="Rhea" id="RHEA:72676"/>
    </physiologicalReaction>
</comment>
<dbReference type="FunFam" id="3.10.20.580:FF:000001">
    <property type="entry name" value="Ribonuclease J"/>
    <property type="match status" value="1"/>
</dbReference>
<dbReference type="GO" id="GO:0004534">
    <property type="term" value="F:5'-3' RNA exonuclease activity"/>
    <property type="evidence" value="ECO:0007669"/>
    <property type="project" value="UniProtKB-UniRule"/>
</dbReference>
<evidence type="ECO:0000256" key="18">
    <source>
        <dbReference type="PIRSR" id="PIRSR004803-3"/>
    </source>
</evidence>
<dbReference type="PIRSF" id="PIRSF004803">
    <property type="entry name" value="RnjA"/>
    <property type="match status" value="1"/>
</dbReference>
<keyword evidence="21" id="KW-1185">Reference proteome</keyword>
<evidence type="ECO:0000313" key="20">
    <source>
        <dbReference type="EMBL" id="MCJ8013705.1"/>
    </source>
</evidence>
<feature type="binding site" evidence="18">
    <location>
        <position position="141"/>
    </location>
    <ligand>
        <name>Zn(2+)</name>
        <dbReference type="ChEBI" id="CHEBI:29105"/>
        <label>1</label>
        <note>catalytic</note>
    </ligand>
</feature>
<evidence type="ECO:0000256" key="10">
    <source>
        <dbReference type="ARBA" id="ARBA00022884"/>
    </source>
</evidence>
<keyword evidence="6 14" id="KW-0255">Endonuclease</keyword>
<comment type="similarity">
    <text evidence="14 15">Belongs to the metallo-beta-lactamase superfamily. RNA-metabolizing metallo-beta-lactamase-like family. Bacterial RNase J subfamily.</text>
</comment>
<accession>A0A9X1WTN5</accession>
<keyword evidence="4 14" id="KW-0540">Nuclease</keyword>
<comment type="subcellular location">
    <subcellularLocation>
        <location evidence="1 14 15">Cytoplasm</location>
    </subcellularLocation>
</comment>
<dbReference type="PANTHER" id="PTHR43694">
    <property type="entry name" value="RIBONUCLEASE J"/>
    <property type="match status" value="1"/>
</dbReference>
<organism evidence="20 21">
    <name type="scientific">Paenibacillus mangrovi</name>
    <dbReference type="NCBI Taxonomy" id="2931978"/>
    <lineage>
        <taxon>Bacteria</taxon>
        <taxon>Bacillati</taxon>
        <taxon>Bacillota</taxon>
        <taxon>Bacilli</taxon>
        <taxon>Bacillales</taxon>
        <taxon>Paenibacillaceae</taxon>
        <taxon>Paenibacillus</taxon>
    </lineage>
</organism>
<feature type="binding site" evidence="18">
    <location>
        <position position="163"/>
    </location>
    <ligand>
        <name>Zn(2+)</name>
        <dbReference type="ChEBI" id="CHEBI:29105"/>
        <label>1</label>
        <note>catalytic</note>
    </ligand>
</feature>
<dbReference type="GO" id="GO:0005737">
    <property type="term" value="C:cytoplasm"/>
    <property type="evidence" value="ECO:0007669"/>
    <property type="project" value="UniProtKB-SubCell"/>
</dbReference>
<evidence type="ECO:0000256" key="17">
    <source>
        <dbReference type="PIRSR" id="PIRSR004803-2"/>
    </source>
</evidence>
<dbReference type="Proteomes" id="UP001139347">
    <property type="component" value="Unassembled WGS sequence"/>
</dbReference>
<dbReference type="Gene3D" id="3.40.50.10710">
    <property type="entry name" value="Metallo-hydrolase/oxidoreductase"/>
    <property type="match status" value="1"/>
</dbReference>
<dbReference type="Gene3D" id="3.10.20.580">
    <property type="match status" value="1"/>
</dbReference>
<evidence type="ECO:0000256" key="6">
    <source>
        <dbReference type="ARBA" id="ARBA00022759"/>
    </source>
</evidence>
<dbReference type="InterPro" id="IPR001587">
    <property type="entry name" value="RNase_J_CS"/>
</dbReference>
<comment type="subunit">
    <text evidence="14">Homodimer, may be a subunit of the RNA degradosome.</text>
</comment>
<feature type="binding site" evidence="18">
    <location>
        <position position="392"/>
    </location>
    <ligand>
        <name>Zn(2+)</name>
        <dbReference type="ChEBI" id="CHEBI:29105"/>
        <label>1</label>
        <note>catalytic</note>
    </ligand>
</feature>